<evidence type="ECO:0000259" key="2">
    <source>
        <dbReference type="Pfam" id="PF13568"/>
    </source>
</evidence>
<evidence type="ECO:0000313" key="4">
    <source>
        <dbReference type="Proteomes" id="UP000428260"/>
    </source>
</evidence>
<dbReference type="Pfam" id="PF13568">
    <property type="entry name" value="OMP_b-brl_2"/>
    <property type="match status" value="1"/>
</dbReference>
<proteinExistence type="predicted"/>
<evidence type="ECO:0000256" key="1">
    <source>
        <dbReference type="SAM" id="SignalP"/>
    </source>
</evidence>
<keyword evidence="4" id="KW-1185">Reference proteome</keyword>
<evidence type="ECO:0000313" key="3">
    <source>
        <dbReference type="EMBL" id="QGY44627.1"/>
    </source>
</evidence>
<organism evidence="3 4">
    <name type="scientific">Maribellus comscasis</name>
    <dbReference type="NCBI Taxonomy" id="2681766"/>
    <lineage>
        <taxon>Bacteria</taxon>
        <taxon>Pseudomonadati</taxon>
        <taxon>Bacteroidota</taxon>
        <taxon>Bacteroidia</taxon>
        <taxon>Marinilabiliales</taxon>
        <taxon>Prolixibacteraceae</taxon>
        <taxon>Maribellus</taxon>
    </lineage>
</organism>
<reference evidence="3 4" key="1">
    <citation type="submission" date="2019-11" db="EMBL/GenBank/DDBJ databases">
        <authorList>
            <person name="Zheng R.K."/>
            <person name="Sun C.M."/>
        </authorList>
    </citation>
    <scope>NUCLEOTIDE SEQUENCE [LARGE SCALE GENOMIC DNA]</scope>
    <source>
        <strain evidence="3 4">WC007</strain>
    </source>
</reference>
<dbReference type="InterPro" id="IPR025665">
    <property type="entry name" value="Beta-barrel_OMP_2"/>
</dbReference>
<feature type="signal peptide" evidence="1">
    <location>
        <begin position="1"/>
        <end position="19"/>
    </location>
</feature>
<accession>A0A6I6JWW0</accession>
<dbReference type="EMBL" id="CP046401">
    <property type="protein sequence ID" value="QGY44627.1"/>
    <property type="molecule type" value="Genomic_DNA"/>
</dbReference>
<sequence>MKKIAFIIISVFTAFASSAQDYTNFGYKPVYSIHTPKIGVVGGFHLSNFYNESVGDPNFQPGFHIGTSLLLPLSQNFSFEPQLLYSKKGGELDYAYDFYYNEQSVNYRLHYIEMPFLLNIHTRGITDFIIGGYGSYLLDATFSVTTAYSYGYGELNYGDFEKYDYGLVGGMAFNFPFSKLMFKYSCGFADVAKENTAYIYLKDARNHAFSVSFIRYFR</sequence>
<dbReference type="Proteomes" id="UP000428260">
    <property type="component" value="Chromosome"/>
</dbReference>
<feature type="domain" description="Outer membrane protein beta-barrel" evidence="2">
    <location>
        <begin position="37"/>
        <end position="191"/>
    </location>
</feature>
<dbReference type="KEGG" id="mcos:GM418_13425"/>
<dbReference type="RefSeq" id="WP_158867116.1">
    <property type="nucleotide sequence ID" value="NZ_CP046401.1"/>
</dbReference>
<dbReference type="AlphaFoldDB" id="A0A6I6JWW0"/>
<gene>
    <name evidence="3" type="ORF">GM418_13425</name>
</gene>
<name>A0A6I6JWW0_9BACT</name>
<protein>
    <submittedName>
        <fullName evidence="3">Outer membrane beta-barrel protein</fullName>
    </submittedName>
</protein>
<feature type="chain" id="PRO_5026017840" evidence="1">
    <location>
        <begin position="20"/>
        <end position="218"/>
    </location>
</feature>
<keyword evidence="1" id="KW-0732">Signal</keyword>